<dbReference type="InterPro" id="IPR001387">
    <property type="entry name" value="Cro/C1-type_HTH"/>
</dbReference>
<evidence type="ECO:0000313" key="3">
    <source>
        <dbReference type="Proteomes" id="UP000887222"/>
    </source>
</evidence>
<dbReference type="SUPFAM" id="SSF47413">
    <property type="entry name" value="lambda repressor-like DNA-binding domains"/>
    <property type="match status" value="1"/>
</dbReference>
<evidence type="ECO:0000313" key="2">
    <source>
        <dbReference type="EMBL" id="GIZ52780.1"/>
    </source>
</evidence>
<dbReference type="EMBL" id="BPMK01000012">
    <property type="protein sequence ID" value="GIZ52780.1"/>
    <property type="molecule type" value="Genomic_DNA"/>
</dbReference>
<sequence length="104" mass="11528">MATNQSYQSDTHTHSVYAPGRLLATLASWFNLTTDRSLSKRLQLSPQVLRGIRSGAIAITPSLLILMAEAAGKTVDELRELLGERRRKARMTCYGRQAMRPALA</sequence>
<feature type="domain" description="HTH cro/C1-type" evidence="1">
    <location>
        <begin position="38"/>
        <end position="78"/>
    </location>
</feature>
<organism evidence="2 3">
    <name type="scientific">Noviherbaspirillum aridicola</name>
    <dbReference type="NCBI Taxonomy" id="2849687"/>
    <lineage>
        <taxon>Bacteria</taxon>
        <taxon>Pseudomonadati</taxon>
        <taxon>Pseudomonadota</taxon>
        <taxon>Betaproteobacteria</taxon>
        <taxon>Burkholderiales</taxon>
        <taxon>Oxalobacteraceae</taxon>
        <taxon>Noviherbaspirillum</taxon>
    </lineage>
</organism>
<evidence type="ECO:0000259" key="1">
    <source>
        <dbReference type="PROSITE" id="PS50943"/>
    </source>
</evidence>
<reference evidence="2 3" key="1">
    <citation type="journal article" date="2022" name="Int. J. Syst. Evol. Microbiol.">
        <title>Noviherbaspirillum aridicola sp. nov., isolated from an arid soil in Pakistan.</title>
        <authorList>
            <person name="Khan I.U."/>
            <person name="Saqib M."/>
            <person name="Amin A."/>
            <person name="Hussain F."/>
            <person name="Li L."/>
            <person name="Liu Y.H."/>
            <person name="Fang B.Z."/>
            <person name="Ahmed I."/>
            <person name="Li W.J."/>
        </authorList>
    </citation>
    <scope>NUCLEOTIDE SEQUENCE [LARGE SCALE GENOMIC DNA]</scope>
    <source>
        <strain evidence="2 3">NCCP-691</strain>
    </source>
</reference>
<name>A0ABQ4Q7M3_9BURK</name>
<proteinExistence type="predicted"/>
<comment type="caution">
    <text evidence="2">The sequence shown here is derived from an EMBL/GenBank/DDBJ whole genome shotgun (WGS) entry which is preliminary data.</text>
</comment>
<gene>
    <name evidence="2" type="ORF">NCCP691_27940</name>
</gene>
<dbReference type="InterPro" id="IPR010982">
    <property type="entry name" value="Lambda_DNA-bd_dom_sf"/>
</dbReference>
<dbReference type="PROSITE" id="PS50943">
    <property type="entry name" value="HTH_CROC1"/>
    <property type="match status" value="1"/>
</dbReference>
<protein>
    <recommendedName>
        <fullName evidence="1">HTH cro/C1-type domain-containing protein</fullName>
    </recommendedName>
</protein>
<dbReference type="Proteomes" id="UP000887222">
    <property type="component" value="Unassembled WGS sequence"/>
</dbReference>
<keyword evidence="3" id="KW-1185">Reference proteome</keyword>
<accession>A0ABQ4Q7M3</accession>